<evidence type="ECO:0000256" key="13">
    <source>
        <dbReference type="SAM" id="MobiDB-lite"/>
    </source>
</evidence>
<dbReference type="Pfam" id="PF00481">
    <property type="entry name" value="PP2C"/>
    <property type="match status" value="1"/>
</dbReference>
<comment type="catalytic activity">
    <reaction evidence="10">
        <text>O-phospho-L-seryl-[protein] + H2O = L-seryl-[protein] + phosphate</text>
        <dbReference type="Rhea" id="RHEA:20629"/>
        <dbReference type="Rhea" id="RHEA-COMP:9863"/>
        <dbReference type="Rhea" id="RHEA-COMP:11604"/>
        <dbReference type="ChEBI" id="CHEBI:15377"/>
        <dbReference type="ChEBI" id="CHEBI:29999"/>
        <dbReference type="ChEBI" id="CHEBI:43474"/>
        <dbReference type="ChEBI" id="CHEBI:83421"/>
        <dbReference type="EC" id="3.1.3.16"/>
    </reaction>
</comment>
<keyword evidence="5" id="KW-0479">Metal-binding</keyword>
<reference evidence="15" key="2">
    <citation type="submission" date="2021-12" db="EMBL/GenBank/DDBJ databases">
        <title>Resequencing data analysis of finger millet.</title>
        <authorList>
            <person name="Hatakeyama M."/>
            <person name="Aluri S."/>
            <person name="Balachadran M.T."/>
            <person name="Sivarajan S.R."/>
            <person name="Poveda L."/>
            <person name="Shimizu-Inatsugi R."/>
            <person name="Schlapbach R."/>
            <person name="Sreeman S.M."/>
            <person name="Shimizu K.K."/>
        </authorList>
    </citation>
    <scope>NUCLEOTIDE SEQUENCE</scope>
</reference>
<evidence type="ECO:0000259" key="14">
    <source>
        <dbReference type="PROSITE" id="PS51746"/>
    </source>
</evidence>
<dbReference type="PROSITE" id="PS51746">
    <property type="entry name" value="PPM_2"/>
    <property type="match status" value="1"/>
</dbReference>
<evidence type="ECO:0000256" key="8">
    <source>
        <dbReference type="ARBA" id="ARBA00022912"/>
    </source>
</evidence>
<evidence type="ECO:0000256" key="10">
    <source>
        <dbReference type="ARBA" id="ARBA00047761"/>
    </source>
</evidence>
<feature type="compositionally biased region" description="Basic residues" evidence="13">
    <location>
        <begin position="63"/>
        <end position="72"/>
    </location>
</feature>
<comment type="similarity">
    <text evidence="3 12">Belongs to the PP2C family.</text>
</comment>
<evidence type="ECO:0000256" key="9">
    <source>
        <dbReference type="ARBA" id="ARBA00023211"/>
    </source>
</evidence>
<feature type="region of interest" description="Disordered" evidence="13">
    <location>
        <begin position="45"/>
        <end position="126"/>
    </location>
</feature>
<evidence type="ECO:0000256" key="6">
    <source>
        <dbReference type="ARBA" id="ARBA00022801"/>
    </source>
</evidence>
<dbReference type="GO" id="GO:0046872">
    <property type="term" value="F:metal ion binding"/>
    <property type="evidence" value="ECO:0007669"/>
    <property type="project" value="UniProtKB-KW"/>
</dbReference>
<organism evidence="15 16">
    <name type="scientific">Eleusine coracana subsp. coracana</name>
    <dbReference type="NCBI Taxonomy" id="191504"/>
    <lineage>
        <taxon>Eukaryota</taxon>
        <taxon>Viridiplantae</taxon>
        <taxon>Streptophyta</taxon>
        <taxon>Embryophyta</taxon>
        <taxon>Tracheophyta</taxon>
        <taxon>Spermatophyta</taxon>
        <taxon>Magnoliopsida</taxon>
        <taxon>Liliopsida</taxon>
        <taxon>Poales</taxon>
        <taxon>Poaceae</taxon>
        <taxon>PACMAD clade</taxon>
        <taxon>Chloridoideae</taxon>
        <taxon>Cynodonteae</taxon>
        <taxon>Eleusininae</taxon>
        <taxon>Eleusine</taxon>
    </lineage>
</organism>
<dbReference type="FunFam" id="3.60.40.10:FF:000020">
    <property type="entry name" value="Probable protein phosphatase 2C 42"/>
    <property type="match status" value="1"/>
</dbReference>
<dbReference type="InterPro" id="IPR001932">
    <property type="entry name" value="PPM-type_phosphatase-like_dom"/>
</dbReference>
<proteinExistence type="inferred from homology"/>
<feature type="compositionally biased region" description="Basic and acidic residues" evidence="13">
    <location>
        <begin position="1"/>
        <end position="14"/>
    </location>
</feature>
<reference evidence="15" key="1">
    <citation type="journal article" date="2018" name="DNA Res.">
        <title>Multiple hybrid de novo genome assembly of finger millet, an orphan allotetraploid crop.</title>
        <authorList>
            <person name="Hatakeyama M."/>
            <person name="Aluri S."/>
            <person name="Balachadran M.T."/>
            <person name="Sivarajan S.R."/>
            <person name="Patrignani A."/>
            <person name="Gruter S."/>
            <person name="Poveda L."/>
            <person name="Shimizu-Inatsugi R."/>
            <person name="Baeten J."/>
            <person name="Francoijs K.J."/>
            <person name="Nataraja K.N."/>
            <person name="Reddy Y.A.N."/>
            <person name="Phadnis S."/>
            <person name="Ravikumar R.L."/>
            <person name="Schlapbach R."/>
            <person name="Sreeman S.M."/>
            <person name="Shimizu K.K."/>
        </authorList>
    </citation>
    <scope>NUCLEOTIDE SEQUENCE</scope>
</reference>
<dbReference type="SMART" id="SM00331">
    <property type="entry name" value="PP2C_SIG"/>
    <property type="match status" value="1"/>
</dbReference>
<dbReference type="SUPFAM" id="SSF81606">
    <property type="entry name" value="PP2C-like"/>
    <property type="match status" value="1"/>
</dbReference>
<dbReference type="SMART" id="SM00332">
    <property type="entry name" value="PP2Cc"/>
    <property type="match status" value="1"/>
</dbReference>
<dbReference type="CDD" id="cd00143">
    <property type="entry name" value="PP2Cc"/>
    <property type="match status" value="1"/>
</dbReference>
<dbReference type="Proteomes" id="UP001054889">
    <property type="component" value="Unassembled WGS sequence"/>
</dbReference>
<dbReference type="EC" id="3.1.3.16" evidence="4"/>
<evidence type="ECO:0000256" key="7">
    <source>
        <dbReference type="ARBA" id="ARBA00022842"/>
    </source>
</evidence>
<evidence type="ECO:0000256" key="5">
    <source>
        <dbReference type="ARBA" id="ARBA00022723"/>
    </source>
</evidence>
<feature type="domain" description="PPM-type phosphatase" evidence="14">
    <location>
        <begin position="171"/>
        <end position="455"/>
    </location>
</feature>
<dbReference type="GO" id="GO:0004722">
    <property type="term" value="F:protein serine/threonine phosphatase activity"/>
    <property type="evidence" value="ECO:0007669"/>
    <property type="project" value="UniProtKB-EC"/>
</dbReference>
<dbReference type="InterPro" id="IPR036457">
    <property type="entry name" value="PPM-type-like_dom_sf"/>
</dbReference>
<sequence>MRYAPEGKRVESMHDSPSTASSELSPPQQRVGLLSSFTRASAFLDTPDTPAFVARETAPGQARQRREKKKKSGTAGPANKRVFRPVLSCRAPAVHAPGSPNTPPAPAAERRQSNTQTHTRSRGRRIGDWIESVGSMGVLRRWCCCCCCFGDGGAADGLVWDVALKTHALGDYSVAVAQANEQLEDQAQVLAAPKATLVGVYDGHGGTEAARFVNARLFSLIQEFAAENGGLSADVLTKAFGATEEEFLGVVQDSWQSHPRIMSVGSCCLVGAVEDGTLYVANLGDSRAVVAERLSRDHNVADESVRREVASMHPDDARVVLNSHGVWRIKGIIQVSRSIGDAYLKRPDLCTKNLCPFPLRRPVMSAVPSIRTRRLRPGDRFVIFASDGLWDQLSDEAAVAIVARGPRKGVAMRLVRAAQMEVARKKEVKYETIRAVEKGHRRRFHDDITVVVLFLDGCNGAANKPTSSLDSTYAPIDVYSFSPDQQLEDPTRPVLH</sequence>
<dbReference type="PROSITE" id="PS01032">
    <property type="entry name" value="PPM_1"/>
    <property type="match status" value="1"/>
</dbReference>
<keyword evidence="6 12" id="KW-0378">Hydrolase</keyword>
<feature type="region of interest" description="Disordered" evidence="13">
    <location>
        <begin position="1"/>
        <end position="33"/>
    </location>
</feature>
<feature type="compositionally biased region" description="Polar residues" evidence="13">
    <location>
        <begin position="15"/>
        <end position="28"/>
    </location>
</feature>
<name>A0AAV5DCF4_ELECO</name>
<protein>
    <recommendedName>
        <fullName evidence="4">protein-serine/threonine phosphatase</fullName>
        <ecNumber evidence="4">3.1.3.16</ecNumber>
    </recommendedName>
</protein>
<keyword evidence="9" id="KW-0464">Manganese</keyword>
<keyword evidence="8 12" id="KW-0904">Protein phosphatase</keyword>
<keyword evidence="16" id="KW-1185">Reference proteome</keyword>
<comment type="caution">
    <text evidence="15">The sequence shown here is derived from an EMBL/GenBank/DDBJ whole genome shotgun (WGS) entry which is preliminary data.</text>
</comment>
<comment type="catalytic activity">
    <reaction evidence="11">
        <text>O-phospho-L-threonyl-[protein] + H2O = L-threonyl-[protein] + phosphate</text>
        <dbReference type="Rhea" id="RHEA:47004"/>
        <dbReference type="Rhea" id="RHEA-COMP:11060"/>
        <dbReference type="Rhea" id="RHEA-COMP:11605"/>
        <dbReference type="ChEBI" id="CHEBI:15377"/>
        <dbReference type="ChEBI" id="CHEBI:30013"/>
        <dbReference type="ChEBI" id="CHEBI:43474"/>
        <dbReference type="ChEBI" id="CHEBI:61977"/>
        <dbReference type="EC" id="3.1.3.16"/>
    </reaction>
</comment>
<dbReference type="InterPro" id="IPR000222">
    <property type="entry name" value="PP2C_BS"/>
</dbReference>
<comment type="cofactor">
    <cofactor evidence="2">
        <name>Mg(2+)</name>
        <dbReference type="ChEBI" id="CHEBI:18420"/>
    </cofactor>
</comment>
<evidence type="ECO:0000313" key="15">
    <source>
        <dbReference type="EMBL" id="GJN08713.1"/>
    </source>
</evidence>
<evidence type="ECO:0000313" key="16">
    <source>
        <dbReference type="Proteomes" id="UP001054889"/>
    </source>
</evidence>
<keyword evidence="7" id="KW-0460">Magnesium</keyword>
<evidence type="ECO:0000256" key="12">
    <source>
        <dbReference type="RuleBase" id="RU003465"/>
    </source>
</evidence>
<evidence type="ECO:0000256" key="2">
    <source>
        <dbReference type="ARBA" id="ARBA00001946"/>
    </source>
</evidence>
<evidence type="ECO:0000256" key="4">
    <source>
        <dbReference type="ARBA" id="ARBA00013081"/>
    </source>
</evidence>
<dbReference type="Gene3D" id="3.60.40.10">
    <property type="entry name" value="PPM-type phosphatase domain"/>
    <property type="match status" value="1"/>
</dbReference>
<accession>A0AAV5DCF4</accession>
<comment type="cofactor">
    <cofactor evidence="1">
        <name>Mn(2+)</name>
        <dbReference type="ChEBI" id="CHEBI:29035"/>
    </cofactor>
</comment>
<dbReference type="AlphaFoldDB" id="A0AAV5DCF4"/>
<evidence type="ECO:0000256" key="1">
    <source>
        <dbReference type="ARBA" id="ARBA00001936"/>
    </source>
</evidence>
<dbReference type="InterPro" id="IPR015655">
    <property type="entry name" value="PP2C"/>
</dbReference>
<evidence type="ECO:0000256" key="3">
    <source>
        <dbReference type="ARBA" id="ARBA00006702"/>
    </source>
</evidence>
<evidence type="ECO:0000256" key="11">
    <source>
        <dbReference type="ARBA" id="ARBA00048336"/>
    </source>
</evidence>
<dbReference type="PANTHER" id="PTHR47992">
    <property type="entry name" value="PROTEIN PHOSPHATASE"/>
    <property type="match status" value="1"/>
</dbReference>
<dbReference type="EMBL" id="BQKI01000015">
    <property type="protein sequence ID" value="GJN08713.1"/>
    <property type="molecule type" value="Genomic_DNA"/>
</dbReference>
<gene>
    <name evidence="15" type="primary">ga26666</name>
    <name evidence="15" type="ORF">PR202_ga26666</name>
</gene>